<evidence type="ECO:0000256" key="2">
    <source>
        <dbReference type="SAM" id="Phobius"/>
    </source>
</evidence>
<keyword evidence="2" id="KW-1133">Transmembrane helix</keyword>
<evidence type="ECO:0000313" key="3">
    <source>
        <dbReference type="EMBL" id="GEO08357.1"/>
    </source>
</evidence>
<evidence type="ECO:0000256" key="1">
    <source>
        <dbReference type="SAM" id="Coils"/>
    </source>
</evidence>
<protein>
    <recommendedName>
        <fullName evidence="5">Seryl-tRNA synthetase</fullName>
    </recommendedName>
</protein>
<evidence type="ECO:0000313" key="4">
    <source>
        <dbReference type="Proteomes" id="UP000321513"/>
    </source>
</evidence>
<keyword evidence="1" id="KW-0175">Coiled coil</keyword>
<comment type="caution">
    <text evidence="3">The sequence shown here is derived from an EMBL/GenBank/DDBJ whole genome shotgun (WGS) entry which is preliminary data.</text>
</comment>
<dbReference type="Proteomes" id="UP000321513">
    <property type="component" value="Unassembled WGS sequence"/>
</dbReference>
<feature type="coiled-coil region" evidence="1">
    <location>
        <begin position="71"/>
        <end position="121"/>
    </location>
</feature>
<dbReference type="EMBL" id="BJYT01000002">
    <property type="protein sequence ID" value="GEO08357.1"/>
    <property type="molecule type" value="Genomic_DNA"/>
</dbReference>
<evidence type="ECO:0008006" key="5">
    <source>
        <dbReference type="Google" id="ProtNLM"/>
    </source>
</evidence>
<reference evidence="3 4" key="1">
    <citation type="submission" date="2019-07" db="EMBL/GenBank/DDBJ databases">
        <title>Whole genome shotgun sequence of Segetibacter aerophilus NBRC 106135.</title>
        <authorList>
            <person name="Hosoyama A."/>
            <person name="Uohara A."/>
            <person name="Ohji S."/>
            <person name="Ichikawa N."/>
        </authorList>
    </citation>
    <scope>NUCLEOTIDE SEQUENCE [LARGE SCALE GENOMIC DNA]</scope>
    <source>
        <strain evidence="3 4">NBRC 106135</strain>
    </source>
</reference>
<name>A0A512B959_9BACT</name>
<dbReference type="AlphaFoldDB" id="A0A512B959"/>
<feature type="transmembrane region" description="Helical" evidence="2">
    <location>
        <begin position="33"/>
        <end position="52"/>
    </location>
</feature>
<organism evidence="3 4">
    <name type="scientific">Segetibacter aerophilus</name>
    <dbReference type="NCBI Taxonomy" id="670293"/>
    <lineage>
        <taxon>Bacteria</taxon>
        <taxon>Pseudomonadati</taxon>
        <taxon>Bacteroidota</taxon>
        <taxon>Chitinophagia</taxon>
        <taxon>Chitinophagales</taxon>
        <taxon>Chitinophagaceae</taxon>
        <taxon>Segetibacter</taxon>
    </lineage>
</organism>
<accession>A0A512B959</accession>
<keyword evidence="4" id="KW-1185">Reference proteome</keyword>
<proteinExistence type="predicted"/>
<sequence>MTYFKLAEVSVFFPKRLLNEIPLLSLFNSFKTLIMKKIFVAALVMLLSLNTFNASAKDKKPFSAAIENMTAEQKEARYLEMKQRVEEIKNMDKSSLTKDERKELKNELKSLNQEAKAIGKGGIYLSTAAIIIIILLLILLL</sequence>
<keyword evidence="2" id="KW-0812">Transmembrane</keyword>
<keyword evidence="2" id="KW-0472">Membrane</keyword>
<gene>
    <name evidence="3" type="ORF">SAE01_08530</name>
</gene>
<feature type="transmembrane region" description="Helical" evidence="2">
    <location>
        <begin position="122"/>
        <end position="140"/>
    </location>
</feature>